<feature type="domain" description="RecA family profile 2" evidence="4">
    <location>
        <begin position="104"/>
        <end position="139"/>
    </location>
</feature>
<dbReference type="OrthoDB" id="1751920at2759"/>
<dbReference type="Proteomes" id="UP000554482">
    <property type="component" value="Unassembled WGS sequence"/>
</dbReference>
<evidence type="ECO:0000259" key="4">
    <source>
        <dbReference type="PROSITE" id="PS50163"/>
    </source>
</evidence>
<keyword evidence="1" id="KW-0547">Nucleotide-binding</keyword>
<dbReference type="AlphaFoldDB" id="A0A7J6WV63"/>
<keyword evidence="2" id="KW-0067">ATP-binding</keyword>
<dbReference type="EMBL" id="JABWDY010010675">
    <property type="protein sequence ID" value="KAF5200500.1"/>
    <property type="molecule type" value="Genomic_DNA"/>
</dbReference>
<dbReference type="PROSITE" id="PS50163">
    <property type="entry name" value="RECA_3"/>
    <property type="match status" value="1"/>
</dbReference>
<dbReference type="GO" id="GO:0003697">
    <property type="term" value="F:single-stranded DNA binding"/>
    <property type="evidence" value="ECO:0007669"/>
    <property type="project" value="InterPro"/>
</dbReference>
<evidence type="ECO:0000256" key="1">
    <source>
        <dbReference type="ARBA" id="ARBA00022741"/>
    </source>
</evidence>
<dbReference type="GO" id="GO:0008094">
    <property type="term" value="F:ATP-dependent activity, acting on DNA"/>
    <property type="evidence" value="ECO:0007669"/>
    <property type="project" value="InterPro"/>
</dbReference>
<dbReference type="GO" id="GO:0006281">
    <property type="term" value="P:DNA repair"/>
    <property type="evidence" value="ECO:0007669"/>
    <property type="project" value="InterPro"/>
</dbReference>
<evidence type="ECO:0000256" key="3">
    <source>
        <dbReference type="ARBA" id="ARBA00023172"/>
    </source>
</evidence>
<protein>
    <recommendedName>
        <fullName evidence="4">RecA family profile 2 domain-containing protein</fullName>
    </recommendedName>
</protein>
<evidence type="ECO:0000256" key="2">
    <source>
        <dbReference type="ARBA" id="ARBA00022840"/>
    </source>
</evidence>
<dbReference type="InterPro" id="IPR013765">
    <property type="entry name" value="DNA_recomb/repair_RecA"/>
</dbReference>
<keyword evidence="3" id="KW-0233">DNA recombination</keyword>
<evidence type="ECO:0000313" key="5">
    <source>
        <dbReference type="EMBL" id="KAF5200500.1"/>
    </source>
</evidence>
<dbReference type="InterPro" id="IPR020587">
    <property type="entry name" value="RecA_monomer-monomer_interface"/>
</dbReference>
<sequence>SQDIVWSGLREICTAKIVPHTSILAHILDFQHARPGGSIYEFRFRCAEFRCHEGFSEFCLFLGCKYVLKPHWFHMTGSSSSQREIDVGIDGHCREVRRRPSEGFGRGTEIICGGNALEFYSAVRLKTARKELIQKEDEIAEILEMACQQGVISKRESGYCIEGEILKDKYEAERYLSEYHEIRGTVVKDSEKPDV</sequence>
<reference evidence="5 6" key="1">
    <citation type="submission" date="2020-06" db="EMBL/GenBank/DDBJ databases">
        <title>Transcriptomic and genomic resources for Thalictrum thalictroides and T. hernandezii: Facilitating candidate gene discovery in an emerging model plant lineage.</title>
        <authorList>
            <person name="Arias T."/>
            <person name="Riano-Pachon D.M."/>
            <person name="Di Stilio V.S."/>
        </authorList>
    </citation>
    <scope>NUCLEOTIDE SEQUENCE [LARGE SCALE GENOMIC DNA]</scope>
    <source>
        <strain evidence="6">cv. WT478/WT964</strain>
        <tissue evidence="5">Leaves</tissue>
    </source>
</reference>
<dbReference type="PANTHER" id="PTHR45900">
    <property type="entry name" value="RECA"/>
    <property type="match status" value="1"/>
</dbReference>
<dbReference type="GO" id="GO:0006310">
    <property type="term" value="P:DNA recombination"/>
    <property type="evidence" value="ECO:0007669"/>
    <property type="project" value="UniProtKB-KW"/>
</dbReference>
<name>A0A7J6WV63_THATH</name>
<organism evidence="5 6">
    <name type="scientific">Thalictrum thalictroides</name>
    <name type="common">Rue-anemone</name>
    <name type="synonym">Anemone thalictroides</name>
    <dbReference type="NCBI Taxonomy" id="46969"/>
    <lineage>
        <taxon>Eukaryota</taxon>
        <taxon>Viridiplantae</taxon>
        <taxon>Streptophyta</taxon>
        <taxon>Embryophyta</taxon>
        <taxon>Tracheophyta</taxon>
        <taxon>Spermatophyta</taxon>
        <taxon>Magnoliopsida</taxon>
        <taxon>Ranunculales</taxon>
        <taxon>Ranunculaceae</taxon>
        <taxon>Thalictroideae</taxon>
        <taxon>Thalictrum</taxon>
    </lineage>
</organism>
<evidence type="ECO:0000313" key="6">
    <source>
        <dbReference type="Proteomes" id="UP000554482"/>
    </source>
</evidence>
<proteinExistence type="predicted"/>
<gene>
    <name evidence="5" type="ORF">FRX31_009920</name>
</gene>
<comment type="caution">
    <text evidence="5">The sequence shown here is derived from an EMBL/GenBank/DDBJ whole genome shotgun (WGS) entry which is preliminary data.</text>
</comment>
<keyword evidence="6" id="KW-1185">Reference proteome</keyword>
<dbReference type="PANTHER" id="PTHR45900:SF4">
    <property type="entry name" value="DNA REPAIR PROTEIN RECA HOMOLOG 2, MITOCHONDRIAL"/>
    <property type="match status" value="1"/>
</dbReference>
<feature type="non-terminal residue" evidence="5">
    <location>
        <position position="195"/>
    </location>
</feature>
<dbReference type="GO" id="GO:0005524">
    <property type="term" value="F:ATP binding"/>
    <property type="evidence" value="ECO:0007669"/>
    <property type="project" value="UniProtKB-KW"/>
</dbReference>
<accession>A0A7J6WV63</accession>